<feature type="chain" id="PRO_5004900597" evidence="2">
    <location>
        <begin position="22"/>
        <end position="220"/>
    </location>
</feature>
<dbReference type="FunFam" id="3.20.80.10:FF:000002">
    <property type="entry name" value="Heme-binding protein 2"/>
    <property type="match status" value="1"/>
</dbReference>
<accession>W7TC17</accession>
<dbReference type="OrthoDB" id="184627at2759"/>
<sequence>MNAHRICCVLFITITMPSTFASFTAVLFFASTVAAEVCHLYSSTIESPCFTLLRNESGYEVREYRGEEMWTSAYVRSPSFAQAQNKGFMANFDYISGENSEGEKIPMTAPVTFRRAPDDQVGWLVSFFVPSKYPSREEVPAPKDESISIMSLGPATYAVRVFDGFATFGDFDKNEYELKKALLADGVTPVEDAENGVLWAGYDSPFVYVNRHNEVWVRVA</sequence>
<name>W7TC17_9STRA</name>
<dbReference type="PANTHER" id="PTHR11220">
    <property type="entry name" value="HEME-BINDING PROTEIN-RELATED"/>
    <property type="match status" value="1"/>
</dbReference>
<organism evidence="3 4">
    <name type="scientific">Nannochloropsis gaditana</name>
    <dbReference type="NCBI Taxonomy" id="72520"/>
    <lineage>
        <taxon>Eukaryota</taxon>
        <taxon>Sar</taxon>
        <taxon>Stramenopiles</taxon>
        <taxon>Ochrophyta</taxon>
        <taxon>Eustigmatophyceae</taxon>
        <taxon>Eustigmatales</taxon>
        <taxon>Monodopsidaceae</taxon>
        <taxon>Nannochloropsis</taxon>
    </lineage>
</organism>
<proteinExistence type="inferred from homology"/>
<evidence type="ECO:0000256" key="2">
    <source>
        <dbReference type="SAM" id="SignalP"/>
    </source>
</evidence>
<dbReference type="AlphaFoldDB" id="W7TC17"/>
<comment type="similarity">
    <text evidence="1">Belongs to the HEBP family.</text>
</comment>
<evidence type="ECO:0000313" key="3">
    <source>
        <dbReference type="EMBL" id="EWM24530.1"/>
    </source>
</evidence>
<protein>
    <submittedName>
        <fullName evidence="3">Regulatory factor, effector, bacterial</fullName>
    </submittedName>
</protein>
<keyword evidence="2" id="KW-0732">Signal</keyword>
<dbReference type="Gene3D" id="3.20.80.10">
    <property type="entry name" value="Regulatory factor, effector binding domain"/>
    <property type="match status" value="1"/>
</dbReference>
<dbReference type="Pfam" id="PF04832">
    <property type="entry name" value="SOUL"/>
    <property type="match status" value="1"/>
</dbReference>
<evidence type="ECO:0000256" key="1">
    <source>
        <dbReference type="ARBA" id="ARBA00009817"/>
    </source>
</evidence>
<dbReference type="PANTHER" id="PTHR11220:SF71">
    <property type="entry name" value="SOUL HEME-BINDING PROTEIN"/>
    <property type="match status" value="1"/>
</dbReference>
<dbReference type="EMBL" id="AZIL01001190">
    <property type="protein sequence ID" value="EWM24530.1"/>
    <property type="molecule type" value="Genomic_DNA"/>
</dbReference>
<reference evidence="3 4" key="1">
    <citation type="journal article" date="2014" name="Mol. Plant">
        <title>Chromosome Scale Genome Assembly and Transcriptome Profiling of Nannochloropsis gaditana in Nitrogen Depletion.</title>
        <authorList>
            <person name="Corteggiani Carpinelli E."/>
            <person name="Telatin A."/>
            <person name="Vitulo N."/>
            <person name="Forcato C."/>
            <person name="D'Angelo M."/>
            <person name="Schiavon R."/>
            <person name="Vezzi A."/>
            <person name="Giacometti G.M."/>
            <person name="Morosinotto T."/>
            <person name="Valle G."/>
        </authorList>
    </citation>
    <scope>NUCLEOTIDE SEQUENCE [LARGE SCALE GENOMIC DNA]</scope>
    <source>
        <strain evidence="3 4">B-31</strain>
    </source>
</reference>
<dbReference type="SUPFAM" id="SSF55136">
    <property type="entry name" value="Probable bacterial effector-binding domain"/>
    <property type="match status" value="1"/>
</dbReference>
<dbReference type="Proteomes" id="UP000019335">
    <property type="component" value="Chromosome 13"/>
</dbReference>
<dbReference type="InterPro" id="IPR006917">
    <property type="entry name" value="SOUL_heme-bd"/>
</dbReference>
<comment type="caution">
    <text evidence="3">The sequence shown here is derived from an EMBL/GenBank/DDBJ whole genome shotgun (WGS) entry which is preliminary data.</text>
</comment>
<keyword evidence="4" id="KW-1185">Reference proteome</keyword>
<evidence type="ECO:0000313" key="4">
    <source>
        <dbReference type="Proteomes" id="UP000019335"/>
    </source>
</evidence>
<feature type="signal peptide" evidence="2">
    <location>
        <begin position="1"/>
        <end position="21"/>
    </location>
</feature>
<dbReference type="InterPro" id="IPR011256">
    <property type="entry name" value="Reg_factor_effector_dom_sf"/>
</dbReference>
<gene>
    <name evidence="3" type="ORF">Naga_100427g3</name>
</gene>